<sequence>KDVPCMLTKKMKKAVDVLISSRERLNIKSIYLFPQPNTEPGDFEWFDGSQIINELRTSLKDSLKNPNDFTAVGFAHNSFAALQLLDIYISYHRYRNLFAALGEPLYPAEELLGEIPTRTGSAQAPKPIQTPLSVIAEQGSHENGSDSDSSHCKIIVRRRWSDEEKNSLYKHFGRGLLYQKRIGRNKIRNVLLNEPDLSKRTLDQVCTYIDNIVKGKMKIPPHILERLKNEYPTEHT</sequence>
<accession>A0A1B6LCU3</accession>
<gene>
    <name evidence="1" type="ORF">g.10128</name>
</gene>
<dbReference type="EMBL" id="GEBQ01018475">
    <property type="protein sequence ID" value="JAT21502.1"/>
    <property type="molecule type" value="Transcribed_RNA"/>
</dbReference>
<organism evidence="1">
    <name type="scientific">Graphocephala atropunctata</name>
    <dbReference type="NCBI Taxonomy" id="36148"/>
    <lineage>
        <taxon>Eukaryota</taxon>
        <taxon>Metazoa</taxon>
        <taxon>Ecdysozoa</taxon>
        <taxon>Arthropoda</taxon>
        <taxon>Hexapoda</taxon>
        <taxon>Insecta</taxon>
        <taxon>Pterygota</taxon>
        <taxon>Neoptera</taxon>
        <taxon>Paraneoptera</taxon>
        <taxon>Hemiptera</taxon>
        <taxon>Auchenorrhyncha</taxon>
        <taxon>Membracoidea</taxon>
        <taxon>Cicadellidae</taxon>
        <taxon>Cicadellinae</taxon>
        <taxon>Cicadellini</taxon>
        <taxon>Graphocephala</taxon>
    </lineage>
</organism>
<feature type="non-terminal residue" evidence="1">
    <location>
        <position position="1"/>
    </location>
</feature>
<protein>
    <submittedName>
        <fullName evidence="1">Uncharacterized protein</fullName>
    </submittedName>
</protein>
<reference evidence="1" key="1">
    <citation type="submission" date="2015-11" db="EMBL/GenBank/DDBJ databases">
        <title>De novo transcriptome assembly of four potential Pierce s Disease insect vectors from Arizona vineyards.</title>
        <authorList>
            <person name="Tassone E.E."/>
        </authorList>
    </citation>
    <scope>NUCLEOTIDE SEQUENCE</scope>
</reference>
<proteinExistence type="predicted"/>
<name>A0A1B6LCU3_9HEMI</name>
<dbReference type="AlphaFoldDB" id="A0A1B6LCU3"/>
<evidence type="ECO:0000313" key="1">
    <source>
        <dbReference type="EMBL" id="JAT21502.1"/>
    </source>
</evidence>